<keyword evidence="8 9" id="KW-0472">Membrane</keyword>
<dbReference type="Gene3D" id="3.30.70.1430">
    <property type="entry name" value="Multidrug efflux transporter AcrB pore domain"/>
    <property type="match status" value="2"/>
</dbReference>
<dbReference type="InterPro" id="IPR001036">
    <property type="entry name" value="Acrflvin-R"/>
</dbReference>
<feature type="transmembrane region" description="Helical" evidence="9">
    <location>
        <begin position="539"/>
        <end position="558"/>
    </location>
</feature>
<feature type="transmembrane region" description="Helical" evidence="9">
    <location>
        <begin position="897"/>
        <end position="917"/>
    </location>
</feature>
<comment type="subcellular location">
    <subcellularLocation>
        <location evidence="1 9">Cell inner membrane</location>
        <topology evidence="1 9">Multi-pass membrane protein</topology>
    </subcellularLocation>
</comment>
<dbReference type="SUPFAM" id="SSF82714">
    <property type="entry name" value="Multidrug efflux transporter AcrB TolC docking domain, DN and DC subdomains"/>
    <property type="match status" value="2"/>
</dbReference>
<feature type="transmembrane region" description="Helical" evidence="9">
    <location>
        <begin position="1004"/>
        <end position="1026"/>
    </location>
</feature>
<dbReference type="SUPFAM" id="SSF82693">
    <property type="entry name" value="Multidrug efflux transporter AcrB pore domain, PN1, PN2, PC1 and PC2 subdomains"/>
    <property type="match status" value="4"/>
</dbReference>
<evidence type="ECO:0000256" key="4">
    <source>
        <dbReference type="ARBA" id="ARBA00022475"/>
    </source>
</evidence>
<sequence length="1049" mass="113555">MLARFFIDRPIFAWVIAIIIVLAGLLAMRSLPIAQYPEVAPPGLSITTSYPGASAKVVEETVTSLIEQEMNGIENLLYMSSESDSAGNMTILLTFRTGTNLDIASVDAQNRVKRVEVRLPEEVRRQGVQVLKSRDNYLLFLTLFSPDGSYDEVALGSYVNANIIDALRRVPGVGEAQLFGSEYAMRIWLDPAKLAGFRMGPGEALAAVRAQNVQLATGEIGALPASKNQQFTATVVTQGRFVTPEEFGNIVLREGANGALVRLKDVARVELGAASYDVSARLNGKPIAAIGIKLSPDGNAVQTSQAIRARMAELAKYFPKGVSWELPYDTSKFVDISIKEVLKTLAEAIALVFVVMYLFLGNLRATLIPTIVVPIALTGALLGLYLFGYSINVLTMFAMVLAIGILVDDAIVVIENVERIMSEEGLAPREATQKAMGQIVGAIIAITLVLTAVFIPMAFFSGSVGAIYRQFSVTLVLTMFFSALMALTLTPALCATLLKPVKKGEDGHGSKGFFGWFNRKFLATTDGYRNWVARILRRSGLALLFFALLLAVTGWLFARLPSSFLPEEDQGYFINVVQLPAGATRERTLQVVEQVEKHFMSQPGVDRVVSVVGFSFFGRGQNAALAFVTLKDWDERTTDETQLDSLVGMANMALFQIKQAFIFSTNVPPIPELASVGGFDFRLQDRAGLGREQLLNARNMLLGMAGQNPNLAGVRPEGQEPGPQVYLEVNKVKASQLGVDMNELNDTLAVALGSAYANDFVREGRVLRVLMQASPDARIQPEDLLKLQLKTREGKLVPLSEVATTQWIVGDAKLDRYNGLPAYKIAGSAAPGKSSGDAMDAMEEMATKLPPGVGFEWSGTSYEERLSGEQAPALFALSILVVFLCLAALYESWSIPFAVLWVVPLGIFGAVLAMTLRGLPNDVYFKVGLIAIIGLSAKNAILIIEFAREMQRHGMNAVDATLEACRLRFRPILMTSIAFIAGVMPLAISSGAGSASRHALGTGVIGGMIAATVLAVFLVPVFFVVVRRFFPDKGASTYGVDTQPANDHR</sequence>
<protein>
    <recommendedName>
        <fullName evidence="9">Efflux pump membrane transporter</fullName>
    </recommendedName>
</protein>
<evidence type="ECO:0000313" key="10">
    <source>
        <dbReference type="EMBL" id="UXY13750.1"/>
    </source>
</evidence>
<dbReference type="Gene3D" id="1.20.1640.10">
    <property type="entry name" value="Multidrug efflux transporter AcrB transmembrane domain"/>
    <property type="match status" value="2"/>
</dbReference>
<proteinExistence type="inferred from homology"/>
<accession>A0ABY6DHD1</accession>
<name>A0ABY6DHD1_9NEIS</name>
<organism evidence="10 11">
    <name type="scientific">Chitiniphilus purpureus</name>
    <dbReference type="NCBI Taxonomy" id="2981137"/>
    <lineage>
        <taxon>Bacteria</taxon>
        <taxon>Pseudomonadati</taxon>
        <taxon>Pseudomonadota</taxon>
        <taxon>Betaproteobacteria</taxon>
        <taxon>Neisseriales</taxon>
        <taxon>Chitinibacteraceae</taxon>
        <taxon>Chitiniphilus</taxon>
    </lineage>
</organism>
<dbReference type="NCBIfam" id="TIGR00915">
    <property type="entry name" value="2A0602"/>
    <property type="match status" value="1"/>
</dbReference>
<dbReference type="NCBIfam" id="NF000282">
    <property type="entry name" value="RND_permease_1"/>
    <property type="match status" value="1"/>
</dbReference>
<dbReference type="InterPro" id="IPR027463">
    <property type="entry name" value="AcrB_DN_DC_subdom"/>
</dbReference>
<evidence type="ECO:0000256" key="8">
    <source>
        <dbReference type="ARBA" id="ARBA00023136"/>
    </source>
</evidence>
<dbReference type="SUPFAM" id="SSF82866">
    <property type="entry name" value="Multidrug efflux transporter AcrB transmembrane domain"/>
    <property type="match status" value="2"/>
</dbReference>
<dbReference type="Gene3D" id="3.30.70.1320">
    <property type="entry name" value="Multidrug efflux transporter AcrB pore domain like"/>
    <property type="match status" value="1"/>
</dbReference>
<keyword evidence="7 9" id="KW-1133">Transmembrane helix</keyword>
<dbReference type="PRINTS" id="PR00702">
    <property type="entry name" value="ACRIFLAVINRP"/>
</dbReference>
<comment type="similarity">
    <text evidence="2 9">Belongs to the resistance-nodulation-cell division (RND) (TC 2.A.6) family.</text>
</comment>
<feature type="transmembrane region" description="Helical" evidence="9">
    <location>
        <begin position="435"/>
        <end position="459"/>
    </location>
</feature>
<keyword evidence="4" id="KW-1003">Cell membrane</keyword>
<evidence type="ECO:0000256" key="3">
    <source>
        <dbReference type="ARBA" id="ARBA00022448"/>
    </source>
</evidence>
<dbReference type="Pfam" id="PF00873">
    <property type="entry name" value="ACR_tran"/>
    <property type="match status" value="1"/>
</dbReference>
<dbReference type="PANTHER" id="PTHR32063">
    <property type="match status" value="1"/>
</dbReference>
<feature type="transmembrane region" description="Helical" evidence="9">
    <location>
        <begin position="367"/>
        <end position="387"/>
    </location>
</feature>
<keyword evidence="11" id="KW-1185">Reference proteome</keyword>
<feature type="transmembrane region" description="Helical" evidence="9">
    <location>
        <begin position="12"/>
        <end position="31"/>
    </location>
</feature>
<keyword evidence="3 9" id="KW-0813">Transport</keyword>
<feature type="transmembrane region" description="Helical" evidence="9">
    <location>
        <begin position="471"/>
        <end position="498"/>
    </location>
</feature>
<evidence type="ECO:0000256" key="9">
    <source>
        <dbReference type="RuleBase" id="RU364070"/>
    </source>
</evidence>
<dbReference type="PANTHER" id="PTHR32063:SF13">
    <property type="entry name" value="MULTIDRUG EFFLUX PUMP SUBUNIT ACRB-RELATED"/>
    <property type="match status" value="1"/>
</dbReference>
<feature type="transmembrane region" description="Helical" evidence="9">
    <location>
        <begin position="871"/>
        <end position="890"/>
    </location>
</feature>
<evidence type="ECO:0000256" key="7">
    <source>
        <dbReference type="ARBA" id="ARBA00022989"/>
    </source>
</evidence>
<gene>
    <name evidence="10" type="ORF">N8I74_10495</name>
</gene>
<evidence type="ECO:0000256" key="1">
    <source>
        <dbReference type="ARBA" id="ARBA00004429"/>
    </source>
</evidence>
<dbReference type="Proteomes" id="UP001061302">
    <property type="component" value="Chromosome"/>
</dbReference>
<evidence type="ECO:0000256" key="6">
    <source>
        <dbReference type="ARBA" id="ARBA00022692"/>
    </source>
</evidence>
<dbReference type="Gene3D" id="3.30.2090.10">
    <property type="entry name" value="Multidrug efflux transporter AcrB TolC docking domain, DN and DC subdomains"/>
    <property type="match status" value="2"/>
</dbReference>
<comment type="caution">
    <text evidence="9">Lacks conserved residue(s) required for the propagation of feature annotation.</text>
</comment>
<dbReference type="InterPro" id="IPR004764">
    <property type="entry name" value="MdtF-like"/>
</dbReference>
<feature type="transmembrane region" description="Helical" evidence="9">
    <location>
        <begin position="923"/>
        <end position="944"/>
    </location>
</feature>
<keyword evidence="5 9" id="KW-0997">Cell inner membrane</keyword>
<evidence type="ECO:0000256" key="2">
    <source>
        <dbReference type="ARBA" id="ARBA00010942"/>
    </source>
</evidence>
<evidence type="ECO:0000313" key="11">
    <source>
        <dbReference type="Proteomes" id="UP001061302"/>
    </source>
</evidence>
<dbReference type="RefSeq" id="WP_263122997.1">
    <property type="nucleotide sequence ID" value="NZ_CP106753.1"/>
</dbReference>
<dbReference type="EMBL" id="CP106753">
    <property type="protein sequence ID" value="UXY13750.1"/>
    <property type="molecule type" value="Genomic_DNA"/>
</dbReference>
<feature type="transmembrane region" description="Helical" evidence="9">
    <location>
        <begin position="341"/>
        <end position="360"/>
    </location>
</feature>
<keyword evidence="6 9" id="KW-0812">Transmembrane</keyword>
<dbReference type="Gene3D" id="3.30.70.1440">
    <property type="entry name" value="Multidrug efflux transporter AcrB pore domain"/>
    <property type="match status" value="1"/>
</dbReference>
<evidence type="ECO:0000256" key="5">
    <source>
        <dbReference type="ARBA" id="ARBA00022519"/>
    </source>
</evidence>
<reference evidence="10" key="1">
    <citation type="submission" date="2022-10" db="EMBL/GenBank/DDBJ databases">
        <title>Chitiniphilus purpureus sp. nov., a novel chitin-degrading bacterium isolated from crawfish pond sediment.</title>
        <authorList>
            <person name="Li K."/>
        </authorList>
    </citation>
    <scope>NUCLEOTIDE SEQUENCE</scope>
    <source>
        <strain evidence="10">CD1</strain>
    </source>
</reference>
<feature type="transmembrane region" description="Helical" evidence="9">
    <location>
        <begin position="972"/>
        <end position="992"/>
    </location>
</feature>